<keyword evidence="2" id="KW-1185">Reference proteome</keyword>
<dbReference type="AlphaFoldDB" id="A0A2S5BIG1"/>
<dbReference type="Proteomes" id="UP000237144">
    <property type="component" value="Unassembled WGS sequence"/>
</dbReference>
<proteinExistence type="predicted"/>
<sequence>MTTLEATDSPRRARLTFDTLAFDVKLLIIAALEELEWSLYNTAISRGSNIGRLHRTTRSWRAATRERVWKAVAMEHLAGLDYGALHGLLA</sequence>
<comment type="caution">
    <text evidence="1">The sequence shown here is derived from an EMBL/GenBank/DDBJ whole genome shotgun (WGS) entry which is preliminary data.</text>
</comment>
<gene>
    <name evidence="1" type="ORF">BMF94_0386</name>
</gene>
<reference evidence="1 2" key="1">
    <citation type="journal article" date="2018" name="Front. Microbiol.">
        <title>Prospects for Fungal Bioremediation of Acidic Radioactive Waste Sites: Characterization and Genome Sequence of Rhodotorula taiwanensis MD1149.</title>
        <authorList>
            <person name="Tkavc R."/>
            <person name="Matrosova V.Y."/>
            <person name="Grichenko O.E."/>
            <person name="Gostincar C."/>
            <person name="Volpe R.P."/>
            <person name="Klimenkova P."/>
            <person name="Gaidamakova E.K."/>
            <person name="Zhou C.E."/>
            <person name="Stewart B.J."/>
            <person name="Lyman M.G."/>
            <person name="Malfatti S.A."/>
            <person name="Rubinfeld B."/>
            <person name="Courtot M."/>
            <person name="Singh J."/>
            <person name="Dalgard C.L."/>
            <person name="Hamilton T."/>
            <person name="Frey K.G."/>
            <person name="Gunde-Cimerman N."/>
            <person name="Dugan L."/>
            <person name="Daly M.J."/>
        </authorList>
    </citation>
    <scope>NUCLEOTIDE SEQUENCE [LARGE SCALE GENOMIC DNA]</scope>
    <source>
        <strain evidence="1 2">MD1149</strain>
    </source>
</reference>
<evidence type="ECO:0000313" key="1">
    <source>
        <dbReference type="EMBL" id="POY76545.1"/>
    </source>
</evidence>
<name>A0A2S5BIG1_9BASI</name>
<dbReference type="EMBL" id="PJQD01000004">
    <property type="protein sequence ID" value="POY76545.1"/>
    <property type="molecule type" value="Genomic_DNA"/>
</dbReference>
<protein>
    <submittedName>
        <fullName evidence="1">Uncharacterized protein</fullName>
    </submittedName>
</protein>
<organism evidence="1 2">
    <name type="scientific">Rhodotorula taiwanensis</name>
    <dbReference type="NCBI Taxonomy" id="741276"/>
    <lineage>
        <taxon>Eukaryota</taxon>
        <taxon>Fungi</taxon>
        <taxon>Dikarya</taxon>
        <taxon>Basidiomycota</taxon>
        <taxon>Pucciniomycotina</taxon>
        <taxon>Microbotryomycetes</taxon>
        <taxon>Sporidiobolales</taxon>
        <taxon>Sporidiobolaceae</taxon>
        <taxon>Rhodotorula</taxon>
    </lineage>
</organism>
<accession>A0A2S5BIG1</accession>
<evidence type="ECO:0000313" key="2">
    <source>
        <dbReference type="Proteomes" id="UP000237144"/>
    </source>
</evidence>